<evidence type="ECO:0000313" key="2">
    <source>
        <dbReference type="Proteomes" id="UP000003330"/>
    </source>
</evidence>
<comment type="caution">
    <text evidence="1">The sequence shown here is derived from an EMBL/GenBank/DDBJ whole genome shotgun (WGS) entry which is preliminary data.</text>
</comment>
<dbReference type="AlphaFoldDB" id="G5K157"/>
<keyword evidence="2" id="KW-1185">Reference proteome</keyword>
<sequence length="39" mass="4594">MQDILKMSNSQSRGALARLRYEDQQVSTREIIKELLKED</sequence>
<gene>
    <name evidence="1" type="ORF">STRIC_0334</name>
</gene>
<name>G5K157_9STRE</name>
<organism evidence="1 2">
    <name type="scientific">Streptococcus ictaluri 707-05</name>
    <dbReference type="NCBI Taxonomy" id="764299"/>
    <lineage>
        <taxon>Bacteria</taxon>
        <taxon>Bacillati</taxon>
        <taxon>Bacillota</taxon>
        <taxon>Bacilli</taxon>
        <taxon>Lactobacillales</taxon>
        <taxon>Streptococcaceae</taxon>
        <taxon>Streptococcus</taxon>
    </lineage>
</organism>
<dbReference type="EMBL" id="AEUX02000004">
    <property type="protein sequence ID" value="EHI70379.1"/>
    <property type="molecule type" value="Genomic_DNA"/>
</dbReference>
<dbReference type="STRING" id="764299.STRIC_0334"/>
<proteinExistence type="predicted"/>
<protein>
    <submittedName>
        <fullName evidence="1">Bacteriocin biosynthesis cyclodehydratase, SagC domain protein</fullName>
    </submittedName>
</protein>
<reference evidence="1 2" key="1">
    <citation type="journal article" date="2014" name="Int. J. Syst. Evol. Microbiol.">
        <title>Phylogenomics and the dynamic genome evolution of the genus Streptococcus.</title>
        <authorList>
            <consortium name="The Broad Institute Genome Sequencing Platform"/>
            <person name="Richards V.P."/>
            <person name="Palmer S.R."/>
            <person name="Pavinski Bitar P.D."/>
            <person name="Qin X."/>
            <person name="Weinstock G.M."/>
            <person name="Highlander S.K."/>
            <person name="Town C.D."/>
            <person name="Burne R.A."/>
            <person name="Stanhope M.J."/>
        </authorList>
    </citation>
    <scope>NUCLEOTIDE SEQUENCE [LARGE SCALE GENOMIC DNA]</scope>
    <source>
        <strain evidence="1 2">707-05</strain>
    </source>
</reference>
<evidence type="ECO:0000313" key="1">
    <source>
        <dbReference type="EMBL" id="EHI70379.1"/>
    </source>
</evidence>
<accession>G5K157</accession>
<dbReference type="Proteomes" id="UP000003330">
    <property type="component" value="Unassembled WGS sequence"/>
</dbReference>